<name>A0A9P7JEZ1_9AGAM</name>
<dbReference type="OrthoDB" id="2689415at2759"/>
<sequence length="223" mass="25506">MCPALPLEIQQKIIALAMHDRETTAENLRVSKQIYPWLERLMYKMIILYHEETVKQFLDYGSPLWHALNALPLKSLLLSVEIDFTSSSGKLNVFQNLTHFNITNDCMLNKPNVALEGLVSLMHLCVVLILGRSDPLAVIHLVSNSHLQLLAFRMKDVHHRVKWFLDEHEVIDHWIVFLPMELGNWAQLGQGDMLIWELAEEQVKLPIPESSESFTSSISSGLA</sequence>
<gene>
    <name evidence="1" type="ORF">BJ212DRAFT_1298683</name>
</gene>
<dbReference type="Proteomes" id="UP000807769">
    <property type="component" value="Unassembled WGS sequence"/>
</dbReference>
<organism evidence="1 2">
    <name type="scientific">Suillus subaureus</name>
    <dbReference type="NCBI Taxonomy" id="48587"/>
    <lineage>
        <taxon>Eukaryota</taxon>
        <taxon>Fungi</taxon>
        <taxon>Dikarya</taxon>
        <taxon>Basidiomycota</taxon>
        <taxon>Agaricomycotina</taxon>
        <taxon>Agaricomycetes</taxon>
        <taxon>Agaricomycetidae</taxon>
        <taxon>Boletales</taxon>
        <taxon>Suillineae</taxon>
        <taxon>Suillaceae</taxon>
        <taxon>Suillus</taxon>
    </lineage>
</organism>
<reference evidence="1" key="1">
    <citation type="journal article" date="2020" name="New Phytol.">
        <title>Comparative genomics reveals dynamic genome evolution in host specialist ectomycorrhizal fungi.</title>
        <authorList>
            <person name="Lofgren L.A."/>
            <person name="Nguyen N.H."/>
            <person name="Vilgalys R."/>
            <person name="Ruytinx J."/>
            <person name="Liao H.L."/>
            <person name="Branco S."/>
            <person name="Kuo A."/>
            <person name="LaButti K."/>
            <person name="Lipzen A."/>
            <person name="Andreopoulos W."/>
            <person name="Pangilinan J."/>
            <person name="Riley R."/>
            <person name="Hundley H."/>
            <person name="Na H."/>
            <person name="Barry K."/>
            <person name="Grigoriev I.V."/>
            <person name="Stajich J.E."/>
            <person name="Kennedy P.G."/>
        </authorList>
    </citation>
    <scope>NUCLEOTIDE SEQUENCE</scope>
    <source>
        <strain evidence="1">MN1</strain>
    </source>
</reference>
<evidence type="ECO:0000313" key="1">
    <source>
        <dbReference type="EMBL" id="KAG1818613.1"/>
    </source>
</evidence>
<keyword evidence="2" id="KW-1185">Reference proteome</keyword>
<evidence type="ECO:0000313" key="2">
    <source>
        <dbReference type="Proteomes" id="UP000807769"/>
    </source>
</evidence>
<dbReference type="EMBL" id="JABBWG010000011">
    <property type="protein sequence ID" value="KAG1818613.1"/>
    <property type="molecule type" value="Genomic_DNA"/>
</dbReference>
<proteinExistence type="predicted"/>
<comment type="caution">
    <text evidence="1">The sequence shown here is derived from an EMBL/GenBank/DDBJ whole genome shotgun (WGS) entry which is preliminary data.</text>
</comment>
<dbReference type="GeneID" id="64626756"/>
<dbReference type="RefSeq" id="XP_041194485.1">
    <property type="nucleotide sequence ID" value="XM_041332739.1"/>
</dbReference>
<protein>
    <submittedName>
        <fullName evidence="1">Uncharacterized protein</fullName>
    </submittedName>
</protein>
<dbReference type="AlphaFoldDB" id="A0A9P7JEZ1"/>
<accession>A0A9P7JEZ1</accession>